<organism evidence="1 2">
    <name type="scientific">Ideonella azotifigens</name>
    <dbReference type="NCBI Taxonomy" id="513160"/>
    <lineage>
        <taxon>Bacteria</taxon>
        <taxon>Pseudomonadati</taxon>
        <taxon>Pseudomonadota</taxon>
        <taxon>Betaproteobacteria</taxon>
        <taxon>Burkholderiales</taxon>
        <taxon>Sphaerotilaceae</taxon>
        <taxon>Ideonella</taxon>
    </lineage>
</organism>
<gene>
    <name evidence="1" type="ORF">GCM10009107_45830</name>
</gene>
<dbReference type="EMBL" id="BAAAEW010000033">
    <property type="protein sequence ID" value="GAA0761921.1"/>
    <property type="molecule type" value="Genomic_DNA"/>
</dbReference>
<reference evidence="1 2" key="1">
    <citation type="journal article" date="2019" name="Int. J. Syst. Evol. Microbiol.">
        <title>The Global Catalogue of Microorganisms (GCM) 10K type strain sequencing project: providing services to taxonomists for standard genome sequencing and annotation.</title>
        <authorList>
            <consortium name="The Broad Institute Genomics Platform"/>
            <consortium name="The Broad Institute Genome Sequencing Center for Infectious Disease"/>
            <person name="Wu L."/>
            <person name="Ma J."/>
        </authorList>
    </citation>
    <scope>NUCLEOTIDE SEQUENCE [LARGE SCALE GENOMIC DNA]</scope>
    <source>
        <strain evidence="1 2">JCM 15503</strain>
    </source>
</reference>
<evidence type="ECO:0008006" key="3">
    <source>
        <dbReference type="Google" id="ProtNLM"/>
    </source>
</evidence>
<name>A0ABN1KCB7_9BURK</name>
<dbReference type="Gene3D" id="2.40.160.20">
    <property type="match status" value="1"/>
</dbReference>
<evidence type="ECO:0000313" key="1">
    <source>
        <dbReference type="EMBL" id="GAA0761921.1"/>
    </source>
</evidence>
<dbReference type="InterPro" id="IPR018550">
    <property type="entry name" value="Lipid-A_deacylase-rel"/>
</dbReference>
<accession>A0ABN1KCB7</accession>
<evidence type="ECO:0000313" key="2">
    <source>
        <dbReference type="Proteomes" id="UP001500279"/>
    </source>
</evidence>
<dbReference type="Pfam" id="PF09411">
    <property type="entry name" value="PagL"/>
    <property type="match status" value="1"/>
</dbReference>
<sequence length="201" mass="21804">MAQTAPASPKEHASSNGLRAVAVAGTLASWAYAWWEGAPFTRCDGAPRWQFRGNVAKDDELRVATVGAAYGECQMLTAGGWSLSNQTNFSVSRWSAQGDVAFAKNAWDVAIVPLVHWQRPAFGATRMEVEFGIGPAWLSQTNIGDRQKSTQYQFSDHLGLNLVDAGGAWRVGLHWRHISNLDIKTPNNGVDFAGVVVAFSL</sequence>
<keyword evidence="2" id="KW-1185">Reference proteome</keyword>
<comment type="caution">
    <text evidence="1">The sequence shown here is derived from an EMBL/GenBank/DDBJ whole genome shotgun (WGS) entry which is preliminary data.</text>
</comment>
<dbReference type="Proteomes" id="UP001500279">
    <property type="component" value="Unassembled WGS sequence"/>
</dbReference>
<protein>
    <recommendedName>
        <fullName evidence="3">Acyloxyacyl hydrolase</fullName>
    </recommendedName>
</protein>
<proteinExistence type="predicted"/>